<dbReference type="GO" id="GO:0005886">
    <property type="term" value="C:plasma membrane"/>
    <property type="evidence" value="ECO:0007669"/>
    <property type="project" value="UniProtKB-SubCell"/>
</dbReference>
<dbReference type="SMART" id="SM00387">
    <property type="entry name" value="HATPase_c"/>
    <property type="match status" value="1"/>
</dbReference>
<dbReference type="EMBL" id="UHID01000007">
    <property type="protein sequence ID" value="SUP60486.1"/>
    <property type="molecule type" value="Genomic_DNA"/>
</dbReference>
<dbReference type="InterPro" id="IPR003661">
    <property type="entry name" value="HisK_dim/P_dom"/>
</dbReference>
<gene>
    <name evidence="14" type="primary">phoR</name>
    <name evidence="14" type="ORF">NCTC7807_04557</name>
</gene>
<sequence length="734" mass="76539">MRRRAEYAGSRLPLHKSLLGRLLAVSALVAFCSVAATAWLAVQTTSGAIEQEQGRNLAADTRVLDALLGYAAEHPTWDGVGRTVRELADTSDRRITLTTQDRRILADSAAPSPSPPALPSEASAVVDPLSVTGTGSATVGAAPVTVGTPEATGPPAGGTRPSADAVPPEAGAAPDAPATDRASPGPPGTPSGSLVVARSENDRIDPRAVGPFRLPETERTSLRRTAEEAVQCLGRSGIASDLVESPSGRPRIQVVGNDPERVRESRCRTDTLNTPTRTEVKALTALNELVNACLDRQGRDAVQLDLDLSWDAGDGALRAPRYEPDREPTSAPEYPEERVATPVPAPTEADRDSENDRDIASCVGIARQEQLSSHVASPALLFIGAPGGGTVPGFDLSPANTAKIIGVAALVLALTVGASVLAGVKLVRPLHALTGAAQRLRDGQDSAPVLVTTDNEVGRLATAFNDMAEHRARSEEQRKVMVSDVAHELRTPLSNIRGWLEGAQDGVAEPDALFISSLLEEAVQLQHIIDDLQDLAAADAGALRLHPEPTRIGDLLAHVAAAHQARAEAAGVLLTVATDTREPVPELTADPVRLRQAIGNLVSNALRHTPAGGQVTLRAYPAPAGKDRELEATKGAWGVDEVVVEVVDTGSGIAPGDLSQVFDRFWRAEKSRSRRTGGSGLGLAIVRKLVEAHGGSAAVTSSVGEGSVFTLRLPSAGPGTPDGSGQCREEPPAS</sequence>
<protein>
    <recommendedName>
        <fullName evidence="3">histidine kinase</fullName>
        <ecNumber evidence="3">2.7.13.3</ecNumber>
    </recommendedName>
</protein>
<evidence type="ECO:0000313" key="14">
    <source>
        <dbReference type="EMBL" id="SUP60486.1"/>
    </source>
</evidence>
<dbReference type="Gene3D" id="1.10.287.130">
    <property type="match status" value="1"/>
</dbReference>
<feature type="domain" description="Histidine kinase" evidence="12">
    <location>
        <begin position="484"/>
        <end position="717"/>
    </location>
</feature>
<feature type="transmembrane region" description="Helical" evidence="11">
    <location>
        <begin position="21"/>
        <end position="42"/>
    </location>
</feature>
<dbReference type="RefSeq" id="WP_115069351.1">
    <property type="nucleotide sequence ID" value="NZ_UHID01000007.1"/>
</dbReference>
<dbReference type="SMART" id="SM00304">
    <property type="entry name" value="HAMP"/>
    <property type="match status" value="1"/>
</dbReference>
<dbReference type="Pfam" id="PF00512">
    <property type="entry name" value="HisKA"/>
    <property type="match status" value="1"/>
</dbReference>
<evidence type="ECO:0000256" key="3">
    <source>
        <dbReference type="ARBA" id="ARBA00012438"/>
    </source>
</evidence>
<dbReference type="Pfam" id="PF02518">
    <property type="entry name" value="HATPase_c"/>
    <property type="match status" value="1"/>
</dbReference>
<evidence type="ECO:0000256" key="6">
    <source>
        <dbReference type="ARBA" id="ARBA00022692"/>
    </source>
</evidence>
<dbReference type="Gene3D" id="3.30.565.10">
    <property type="entry name" value="Histidine kinase-like ATPase, C-terminal domain"/>
    <property type="match status" value="1"/>
</dbReference>
<organism evidence="14 15">
    <name type="scientific">Streptomyces griseus</name>
    <dbReference type="NCBI Taxonomy" id="1911"/>
    <lineage>
        <taxon>Bacteria</taxon>
        <taxon>Bacillati</taxon>
        <taxon>Actinomycetota</taxon>
        <taxon>Actinomycetes</taxon>
        <taxon>Kitasatosporales</taxon>
        <taxon>Streptomycetaceae</taxon>
        <taxon>Streptomyces</taxon>
    </lineage>
</organism>
<dbReference type="PROSITE" id="PS50109">
    <property type="entry name" value="HIS_KIN"/>
    <property type="match status" value="1"/>
</dbReference>
<dbReference type="PROSITE" id="PS50885">
    <property type="entry name" value="HAMP"/>
    <property type="match status" value="1"/>
</dbReference>
<keyword evidence="4" id="KW-0597">Phosphoprotein</keyword>
<keyword evidence="6 11" id="KW-0812">Transmembrane</keyword>
<dbReference type="GO" id="GO:0000155">
    <property type="term" value="F:phosphorelay sensor kinase activity"/>
    <property type="evidence" value="ECO:0007669"/>
    <property type="project" value="InterPro"/>
</dbReference>
<keyword evidence="11" id="KW-0472">Membrane</keyword>
<dbReference type="PANTHER" id="PTHR43711:SF1">
    <property type="entry name" value="HISTIDINE KINASE 1"/>
    <property type="match status" value="1"/>
</dbReference>
<evidence type="ECO:0000256" key="10">
    <source>
        <dbReference type="SAM" id="MobiDB-lite"/>
    </source>
</evidence>
<evidence type="ECO:0000256" key="4">
    <source>
        <dbReference type="ARBA" id="ARBA00022553"/>
    </source>
</evidence>
<dbReference type="InterPro" id="IPR036097">
    <property type="entry name" value="HisK_dim/P_sf"/>
</dbReference>
<dbReference type="FunFam" id="3.30.565.10:FF:000006">
    <property type="entry name" value="Sensor histidine kinase WalK"/>
    <property type="match status" value="1"/>
</dbReference>
<evidence type="ECO:0000259" key="13">
    <source>
        <dbReference type="PROSITE" id="PS50885"/>
    </source>
</evidence>
<evidence type="ECO:0000256" key="1">
    <source>
        <dbReference type="ARBA" id="ARBA00000085"/>
    </source>
</evidence>
<evidence type="ECO:0000259" key="12">
    <source>
        <dbReference type="PROSITE" id="PS50109"/>
    </source>
</evidence>
<evidence type="ECO:0000256" key="9">
    <source>
        <dbReference type="ARBA" id="ARBA00023012"/>
    </source>
</evidence>
<comment type="subcellular location">
    <subcellularLocation>
        <location evidence="2">Cell membrane</location>
    </subcellularLocation>
</comment>
<dbReference type="InterPro" id="IPR003660">
    <property type="entry name" value="HAMP_dom"/>
</dbReference>
<keyword evidence="7 14" id="KW-0418">Kinase</keyword>
<dbReference type="Pfam" id="PF00672">
    <property type="entry name" value="HAMP"/>
    <property type="match status" value="1"/>
</dbReference>
<dbReference type="InterPro" id="IPR005467">
    <property type="entry name" value="His_kinase_dom"/>
</dbReference>
<evidence type="ECO:0000256" key="8">
    <source>
        <dbReference type="ARBA" id="ARBA00022989"/>
    </source>
</evidence>
<feature type="compositionally biased region" description="Low complexity" evidence="10">
    <location>
        <begin position="143"/>
        <end position="183"/>
    </location>
</feature>
<dbReference type="InterPro" id="IPR036890">
    <property type="entry name" value="HATPase_C_sf"/>
</dbReference>
<dbReference type="PANTHER" id="PTHR43711">
    <property type="entry name" value="TWO-COMPONENT HISTIDINE KINASE"/>
    <property type="match status" value="1"/>
</dbReference>
<feature type="region of interest" description="Disordered" evidence="10">
    <location>
        <begin position="314"/>
        <end position="355"/>
    </location>
</feature>
<name>A0A380P5I1_STRGR</name>
<dbReference type="Proteomes" id="UP000254150">
    <property type="component" value="Unassembled WGS sequence"/>
</dbReference>
<evidence type="ECO:0000256" key="5">
    <source>
        <dbReference type="ARBA" id="ARBA00022679"/>
    </source>
</evidence>
<dbReference type="EC" id="2.7.13.3" evidence="3"/>
<dbReference type="GeneID" id="95069308"/>
<dbReference type="PRINTS" id="PR00344">
    <property type="entry name" value="BCTRLSENSOR"/>
</dbReference>
<reference evidence="14 15" key="1">
    <citation type="submission" date="2018-06" db="EMBL/GenBank/DDBJ databases">
        <authorList>
            <consortium name="Pathogen Informatics"/>
            <person name="Doyle S."/>
        </authorList>
    </citation>
    <scope>NUCLEOTIDE SEQUENCE [LARGE SCALE GENOMIC DNA]</scope>
    <source>
        <strain evidence="14 15">NCTC7807</strain>
    </source>
</reference>
<dbReference type="SUPFAM" id="SSF158472">
    <property type="entry name" value="HAMP domain-like"/>
    <property type="match status" value="1"/>
</dbReference>
<dbReference type="AlphaFoldDB" id="A0A380P5I1"/>
<evidence type="ECO:0000313" key="15">
    <source>
        <dbReference type="Proteomes" id="UP000254150"/>
    </source>
</evidence>
<dbReference type="SUPFAM" id="SSF47384">
    <property type="entry name" value="Homodimeric domain of signal transducing histidine kinase"/>
    <property type="match status" value="1"/>
</dbReference>
<accession>A0A380P5I1</accession>
<dbReference type="CDD" id="cd00082">
    <property type="entry name" value="HisKA"/>
    <property type="match status" value="1"/>
</dbReference>
<feature type="region of interest" description="Disordered" evidence="10">
    <location>
        <begin position="99"/>
        <end position="122"/>
    </location>
</feature>
<dbReference type="CDD" id="cd06225">
    <property type="entry name" value="HAMP"/>
    <property type="match status" value="1"/>
</dbReference>
<comment type="catalytic activity">
    <reaction evidence="1">
        <text>ATP + protein L-histidine = ADP + protein N-phospho-L-histidine.</text>
        <dbReference type="EC" id="2.7.13.3"/>
    </reaction>
</comment>
<proteinExistence type="predicted"/>
<dbReference type="SMART" id="SM00388">
    <property type="entry name" value="HisKA"/>
    <property type="match status" value="1"/>
</dbReference>
<dbReference type="InterPro" id="IPR050736">
    <property type="entry name" value="Sensor_HK_Regulatory"/>
</dbReference>
<dbReference type="Gene3D" id="6.10.340.10">
    <property type="match status" value="1"/>
</dbReference>
<evidence type="ECO:0000256" key="2">
    <source>
        <dbReference type="ARBA" id="ARBA00004236"/>
    </source>
</evidence>
<keyword evidence="8 11" id="KW-1133">Transmembrane helix</keyword>
<keyword evidence="9" id="KW-0902">Two-component regulatory system</keyword>
<dbReference type="InterPro" id="IPR004358">
    <property type="entry name" value="Sig_transdc_His_kin-like_C"/>
</dbReference>
<dbReference type="SUPFAM" id="SSF55874">
    <property type="entry name" value="ATPase domain of HSP90 chaperone/DNA topoisomerase II/histidine kinase"/>
    <property type="match status" value="1"/>
</dbReference>
<feature type="region of interest" description="Disordered" evidence="10">
    <location>
        <begin position="138"/>
        <end position="210"/>
    </location>
</feature>
<dbReference type="InterPro" id="IPR003594">
    <property type="entry name" value="HATPase_dom"/>
</dbReference>
<keyword evidence="5 14" id="KW-0808">Transferase</keyword>
<evidence type="ECO:0000256" key="7">
    <source>
        <dbReference type="ARBA" id="ARBA00022777"/>
    </source>
</evidence>
<feature type="domain" description="HAMP" evidence="13">
    <location>
        <begin position="424"/>
        <end position="476"/>
    </location>
</feature>
<feature type="region of interest" description="Disordered" evidence="10">
    <location>
        <begin position="712"/>
        <end position="734"/>
    </location>
</feature>
<evidence type="ECO:0000256" key="11">
    <source>
        <dbReference type="SAM" id="Phobius"/>
    </source>
</evidence>